<evidence type="ECO:0000256" key="1">
    <source>
        <dbReference type="ARBA" id="ARBA00004245"/>
    </source>
</evidence>
<gene>
    <name evidence="6" type="ORF">HD556DRAFT_1233385</name>
</gene>
<comment type="similarity">
    <text evidence="2">Belongs to the ARPC3 family.</text>
</comment>
<evidence type="ECO:0000313" key="7">
    <source>
        <dbReference type="Proteomes" id="UP000719766"/>
    </source>
</evidence>
<dbReference type="OrthoDB" id="200404at2759"/>
<evidence type="ECO:0000256" key="3">
    <source>
        <dbReference type="ARBA" id="ARBA00022490"/>
    </source>
</evidence>
<dbReference type="GO" id="GO:0005885">
    <property type="term" value="C:Arp2/3 protein complex"/>
    <property type="evidence" value="ECO:0007669"/>
    <property type="project" value="InterPro"/>
</dbReference>
<dbReference type="Gene3D" id="6.10.20.160">
    <property type="match status" value="1"/>
</dbReference>
<dbReference type="GO" id="GO:0003779">
    <property type="term" value="F:actin binding"/>
    <property type="evidence" value="ECO:0007669"/>
    <property type="project" value="UniProtKB-KW"/>
</dbReference>
<dbReference type="GO" id="GO:0034314">
    <property type="term" value="P:Arp2/3 complex-mediated actin nucleation"/>
    <property type="evidence" value="ECO:0007669"/>
    <property type="project" value="InterPro"/>
</dbReference>
<dbReference type="RefSeq" id="XP_041162580.1">
    <property type="nucleotide sequence ID" value="XM_041297588.1"/>
</dbReference>
<organism evidence="6 7">
    <name type="scientific">Suillus plorans</name>
    <dbReference type="NCBI Taxonomy" id="116603"/>
    <lineage>
        <taxon>Eukaryota</taxon>
        <taxon>Fungi</taxon>
        <taxon>Dikarya</taxon>
        <taxon>Basidiomycota</taxon>
        <taxon>Agaricomycotina</taxon>
        <taxon>Agaricomycetes</taxon>
        <taxon>Agaricomycetidae</taxon>
        <taxon>Boletales</taxon>
        <taxon>Suillineae</taxon>
        <taxon>Suillaceae</taxon>
        <taxon>Suillus</taxon>
    </lineage>
</organism>
<comment type="subcellular location">
    <subcellularLocation>
        <location evidence="1">Cytoplasm</location>
        <location evidence="1">Cytoskeleton</location>
    </subcellularLocation>
</comment>
<dbReference type="GeneID" id="64591352"/>
<protein>
    <submittedName>
        <fullName evidence="6">Uncharacterized protein</fullName>
    </submittedName>
</protein>
<dbReference type="Pfam" id="PF04062">
    <property type="entry name" value="P21-Arc"/>
    <property type="match status" value="1"/>
</dbReference>
<feature type="non-terminal residue" evidence="6">
    <location>
        <position position="1"/>
    </location>
</feature>
<evidence type="ECO:0000256" key="5">
    <source>
        <dbReference type="ARBA" id="ARBA00023212"/>
    </source>
</evidence>
<evidence type="ECO:0000256" key="2">
    <source>
        <dbReference type="ARBA" id="ARBA00010856"/>
    </source>
</evidence>
<evidence type="ECO:0000313" key="6">
    <source>
        <dbReference type="EMBL" id="KAG1797470.1"/>
    </source>
</evidence>
<keyword evidence="4" id="KW-0009">Actin-binding</keyword>
<name>A0A9P7DL31_9AGAM</name>
<dbReference type="AlphaFoldDB" id="A0A9P7DL31"/>
<sequence>TAARQELAAHLVEHLYADGMGQPSKWWMALQKRRFVNCCPPRTDNSSGRTPVR</sequence>
<dbReference type="SUPFAM" id="SSF69060">
    <property type="entry name" value="Arp2/3 complex 21 kDa subunit ARPC3"/>
    <property type="match status" value="1"/>
</dbReference>
<comment type="caution">
    <text evidence="6">The sequence shown here is derived from an EMBL/GenBank/DDBJ whole genome shotgun (WGS) entry which is preliminary data.</text>
</comment>
<dbReference type="GO" id="GO:0030833">
    <property type="term" value="P:regulation of actin filament polymerization"/>
    <property type="evidence" value="ECO:0007669"/>
    <property type="project" value="InterPro"/>
</dbReference>
<keyword evidence="7" id="KW-1185">Reference proteome</keyword>
<dbReference type="InterPro" id="IPR036753">
    <property type="entry name" value="ARPC3_sf"/>
</dbReference>
<proteinExistence type="inferred from homology"/>
<accession>A0A9P7DL31</accession>
<dbReference type="Proteomes" id="UP000719766">
    <property type="component" value="Unassembled WGS sequence"/>
</dbReference>
<keyword evidence="5" id="KW-0206">Cytoskeleton</keyword>
<evidence type="ECO:0000256" key="4">
    <source>
        <dbReference type="ARBA" id="ARBA00023203"/>
    </source>
</evidence>
<dbReference type="EMBL" id="JABBWE010000016">
    <property type="protein sequence ID" value="KAG1797470.1"/>
    <property type="molecule type" value="Genomic_DNA"/>
</dbReference>
<reference evidence="6" key="1">
    <citation type="journal article" date="2020" name="New Phytol.">
        <title>Comparative genomics reveals dynamic genome evolution in host specialist ectomycorrhizal fungi.</title>
        <authorList>
            <person name="Lofgren L.A."/>
            <person name="Nguyen N.H."/>
            <person name="Vilgalys R."/>
            <person name="Ruytinx J."/>
            <person name="Liao H.L."/>
            <person name="Branco S."/>
            <person name="Kuo A."/>
            <person name="LaButti K."/>
            <person name="Lipzen A."/>
            <person name="Andreopoulos W."/>
            <person name="Pangilinan J."/>
            <person name="Riley R."/>
            <person name="Hundley H."/>
            <person name="Na H."/>
            <person name="Barry K."/>
            <person name="Grigoriev I.V."/>
            <person name="Stajich J.E."/>
            <person name="Kennedy P.G."/>
        </authorList>
    </citation>
    <scope>NUCLEOTIDE SEQUENCE</scope>
    <source>
        <strain evidence="6">S12</strain>
    </source>
</reference>
<keyword evidence="3" id="KW-0963">Cytoplasm</keyword>
<dbReference type="InterPro" id="IPR007204">
    <property type="entry name" value="ARPC3"/>
</dbReference>